<reference evidence="5" key="1">
    <citation type="submission" date="2019-09" db="EMBL/GenBank/DDBJ databases">
        <title>Draft genome information of white flower Hibiscus syriacus.</title>
        <authorList>
            <person name="Kim Y.-M."/>
        </authorList>
    </citation>
    <scope>NUCLEOTIDE SEQUENCE [LARGE SCALE GENOMIC DNA]</scope>
    <source>
        <strain evidence="5">YM2019G1</strain>
    </source>
</reference>
<name>A0A6A3BQ40_HIBSY</name>
<keyword evidence="6" id="KW-1185">Reference proteome</keyword>
<feature type="compositionally biased region" description="Low complexity" evidence="4">
    <location>
        <begin position="58"/>
        <end position="72"/>
    </location>
</feature>
<evidence type="ECO:0000313" key="6">
    <source>
        <dbReference type="Proteomes" id="UP000436088"/>
    </source>
</evidence>
<keyword evidence="2" id="KW-0804">Transcription</keyword>
<sequence length="729" mass="80469">MHFELQANGVVELGGFGPICQQDKWINQQEGDSFTFANNEKEAISVHMRRSQSPPTPASTLSSSFNGGAYDADGGGNSAKNTTTTVATVAPPKNPLLQPVPREIGLTPGHEGTQRCNLGLEDWETMLSESAISPSQDHSILRWIAGDHSLGVKQLLQSEITGTNQGFDFEGNAGPWVVDQGPGFDSIGNVISSAALSFGGVPGSGFVGATVGFNTNIQNMIFTSPANNTGHPVSLQLQPAQYLENQDEKPQIFSPLVFMDQERHPQNPNFSWPLPQEEHLLQPLPKRLNPGNLEFSSQIPKLPFSDSGQELFTRKQLQQQGFPQGSQFVPQQKPPMVAKDEVLSPAEDMAQQQQQLNQLHQQQQVTLFELLYMAAEFVGSGNFSHAQRILARLNHQLSPVGKPLQRAAFYFKEALQLLLMNNSVSPPPPRGPTPFDIIFKMGAYKIFSEVSPVIQFVNFTCNQALLEALDGADRIHIVDFDIGFGVQWASFMQELPLRSRGAPSLRITAFASPSTHHPIELGLMRDNLTQFANEIGLSFELEMLNFDALVQTPYSLPLFHSNQNEAMAVNFPVWSSSNQPSALPNLLHFVKQLSPKIMVSLDQGCNRNDLPFPQHIVHAFQSYIDLLESLDAIKLTSDAVNKIERFLLVPRIESTVLGRLNAPEKMPLLKTLLSSAGFVPVTFSNFTVTQAECVVKSAQARGFHVENRRTSLVLCWQQRDLISASAWRC</sequence>
<keyword evidence="1" id="KW-0805">Transcription regulation</keyword>
<dbReference type="PANTHER" id="PTHR31636">
    <property type="entry name" value="OSJNBA0084A10.13 PROTEIN-RELATED"/>
    <property type="match status" value="1"/>
</dbReference>
<comment type="similarity">
    <text evidence="3">Belongs to the GRAS family.</text>
</comment>
<protein>
    <submittedName>
        <fullName evidence="5">Scarecrow-like protein 6</fullName>
    </submittedName>
</protein>
<evidence type="ECO:0000256" key="3">
    <source>
        <dbReference type="PROSITE-ProRule" id="PRU01191"/>
    </source>
</evidence>
<dbReference type="OrthoDB" id="666726at2759"/>
<accession>A0A6A3BQ40</accession>
<comment type="caution">
    <text evidence="3">Lacks conserved residue(s) required for the propagation of feature annotation.</text>
</comment>
<proteinExistence type="inferred from homology"/>
<feature type="short sequence motif" description="VHIID" evidence="3">
    <location>
        <begin position="475"/>
        <end position="479"/>
    </location>
</feature>
<dbReference type="Pfam" id="PF03514">
    <property type="entry name" value="GRAS"/>
    <property type="match status" value="1"/>
</dbReference>
<comment type="caution">
    <text evidence="5">The sequence shown here is derived from an EMBL/GenBank/DDBJ whole genome shotgun (WGS) entry which is preliminary data.</text>
</comment>
<evidence type="ECO:0000256" key="1">
    <source>
        <dbReference type="ARBA" id="ARBA00023015"/>
    </source>
</evidence>
<dbReference type="EMBL" id="VEPZ02000830">
    <property type="protein sequence ID" value="KAE8717222.1"/>
    <property type="molecule type" value="Genomic_DNA"/>
</dbReference>
<organism evidence="5 6">
    <name type="scientific">Hibiscus syriacus</name>
    <name type="common">Rose of Sharon</name>
    <dbReference type="NCBI Taxonomy" id="106335"/>
    <lineage>
        <taxon>Eukaryota</taxon>
        <taxon>Viridiplantae</taxon>
        <taxon>Streptophyta</taxon>
        <taxon>Embryophyta</taxon>
        <taxon>Tracheophyta</taxon>
        <taxon>Spermatophyta</taxon>
        <taxon>Magnoliopsida</taxon>
        <taxon>eudicotyledons</taxon>
        <taxon>Gunneridae</taxon>
        <taxon>Pentapetalae</taxon>
        <taxon>rosids</taxon>
        <taxon>malvids</taxon>
        <taxon>Malvales</taxon>
        <taxon>Malvaceae</taxon>
        <taxon>Malvoideae</taxon>
        <taxon>Hibiscus</taxon>
    </lineage>
</organism>
<evidence type="ECO:0000313" key="5">
    <source>
        <dbReference type="EMBL" id="KAE8717222.1"/>
    </source>
</evidence>
<feature type="region of interest" description="Leucine repeat I (LRI)" evidence="3">
    <location>
        <begin position="365"/>
        <end position="425"/>
    </location>
</feature>
<evidence type="ECO:0000256" key="2">
    <source>
        <dbReference type="ARBA" id="ARBA00023163"/>
    </source>
</evidence>
<gene>
    <name evidence="5" type="ORF">F3Y22_tig00110057pilonHSYRG00266</name>
</gene>
<feature type="region of interest" description="VHIID" evidence="3">
    <location>
        <begin position="444"/>
        <end position="509"/>
    </location>
</feature>
<feature type="region of interest" description="SAW" evidence="3">
    <location>
        <begin position="657"/>
        <end position="728"/>
    </location>
</feature>
<feature type="region of interest" description="Disordered" evidence="4">
    <location>
        <begin position="48"/>
        <end position="83"/>
    </location>
</feature>
<evidence type="ECO:0000256" key="4">
    <source>
        <dbReference type="SAM" id="MobiDB-lite"/>
    </source>
</evidence>
<dbReference type="Proteomes" id="UP000436088">
    <property type="component" value="Unassembled WGS sequence"/>
</dbReference>
<dbReference type="PROSITE" id="PS50985">
    <property type="entry name" value="GRAS"/>
    <property type="match status" value="1"/>
</dbReference>
<dbReference type="AlphaFoldDB" id="A0A6A3BQ40"/>
<dbReference type="InterPro" id="IPR005202">
    <property type="entry name" value="TF_GRAS"/>
</dbReference>